<dbReference type="Proteomes" id="UP001189429">
    <property type="component" value="Unassembled WGS sequence"/>
</dbReference>
<evidence type="ECO:0000313" key="2">
    <source>
        <dbReference type="EMBL" id="CAK0815144.1"/>
    </source>
</evidence>
<feature type="compositionally biased region" description="Low complexity" evidence="1">
    <location>
        <begin position="148"/>
        <end position="157"/>
    </location>
</feature>
<accession>A0ABN9R9I4</accession>
<organism evidence="2 3">
    <name type="scientific">Prorocentrum cordatum</name>
    <dbReference type="NCBI Taxonomy" id="2364126"/>
    <lineage>
        <taxon>Eukaryota</taxon>
        <taxon>Sar</taxon>
        <taxon>Alveolata</taxon>
        <taxon>Dinophyceae</taxon>
        <taxon>Prorocentrales</taxon>
        <taxon>Prorocentraceae</taxon>
        <taxon>Prorocentrum</taxon>
    </lineage>
</organism>
<proteinExistence type="predicted"/>
<keyword evidence="3" id="KW-1185">Reference proteome</keyword>
<evidence type="ECO:0000313" key="3">
    <source>
        <dbReference type="Proteomes" id="UP001189429"/>
    </source>
</evidence>
<comment type="caution">
    <text evidence="2">The sequence shown here is derived from an EMBL/GenBank/DDBJ whole genome shotgun (WGS) entry which is preliminary data.</text>
</comment>
<sequence>MQKGPRLPLPSVLNPDAVPFIPCGGWESIDGSVTESGREGNVAQPQGETCPCVGSGLGGGAATPRQCVDEVMDNRLQVQVCGRVWWQARAATAAGWLTFLVSRHVAAVPLRSGGRGSVPDDGSRDGGLYVFCPTQPLKFVRGSARWYDSSSTSSTDCTRTRGRCRRGKKPPSSMRAAAREPARDGCKQS</sequence>
<protein>
    <submittedName>
        <fullName evidence="2">Uncharacterized protein</fullName>
    </submittedName>
</protein>
<feature type="compositionally biased region" description="Basic residues" evidence="1">
    <location>
        <begin position="160"/>
        <end position="169"/>
    </location>
</feature>
<feature type="compositionally biased region" description="Basic and acidic residues" evidence="1">
    <location>
        <begin position="177"/>
        <end position="189"/>
    </location>
</feature>
<dbReference type="EMBL" id="CAUYUJ010005847">
    <property type="protein sequence ID" value="CAK0815144.1"/>
    <property type="molecule type" value="Genomic_DNA"/>
</dbReference>
<reference evidence="2" key="1">
    <citation type="submission" date="2023-10" db="EMBL/GenBank/DDBJ databases">
        <authorList>
            <person name="Chen Y."/>
            <person name="Shah S."/>
            <person name="Dougan E. K."/>
            <person name="Thang M."/>
            <person name="Chan C."/>
        </authorList>
    </citation>
    <scope>NUCLEOTIDE SEQUENCE [LARGE SCALE GENOMIC DNA]</scope>
</reference>
<feature type="region of interest" description="Disordered" evidence="1">
    <location>
        <begin position="147"/>
        <end position="189"/>
    </location>
</feature>
<name>A0ABN9R9I4_9DINO</name>
<evidence type="ECO:0000256" key="1">
    <source>
        <dbReference type="SAM" id="MobiDB-lite"/>
    </source>
</evidence>
<gene>
    <name evidence="2" type="ORF">PCOR1329_LOCUS18553</name>
</gene>